<keyword evidence="2" id="KW-1185">Reference proteome</keyword>
<protein>
    <submittedName>
        <fullName evidence="3">Uncharacterized protein LOC136078800</fullName>
    </submittedName>
</protein>
<proteinExistence type="predicted"/>
<feature type="region of interest" description="Disordered" evidence="1">
    <location>
        <begin position="218"/>
        <end position="237"/>
    </location>
</feature>
<evidence type="ECO:0000313" key="2">
    <source>
        <dbReference type="Proteomes" id="UP001652625"/>
    </source>
</evidence>
<gene>
    <name evidence="3" type="primary">LOC136078800</name>
</gene>
<reference evidence="3" key="1">
    <citation type="submission" date="2025-08" db="UniProtKB">
        <authorList>
            <consortium name="RefSeq"/>
        </authorList>
    </citation>
    <scope>IDENTIFICATION</scope>
</reference>
<dbReference type="PANTHER" id="PTHR33395">
    <property type="entry name" value="TRANSCRIPTASE, PUTATIVE-RELATED-RELATED"/>
    <property type="match status" value="1"/>
</dbReference>
<name>A0ABM4BNJ6_HYDVU</name>
<sequence>MIKQQQQQKSEQLLLCKTLASATLILEYRKLRSQVQKACKRHVLIFEAQLASDKNNHKRVYAYAKVQQNVHVSIGAISNVKGETKNSQLPVFERRHYQEDLGDITINFEATLAYLNDLNPNKSTGVDNINLKVLKECAAQMTYPLTLLYNKGLSKGSTPTAWKQSYVTPLFKKESRLDVTNYRPVPITSVPCKVMEKIFREQMTKYLKKTSRISHNQHGFMSKKGCTSNLPESVDTL</sequence>
<dbReference type="GeneID" id="136078800"/>
<dbReference type="Proteomes" id="UP001652625">
    <property type="component" value="Chromosome 03"/>
</dbReference>
<evidence type="ECO:0000256" key="1">
    <source>
        <dbReference type="SAM" id="MobiDB-lite"/>
    </source>
</evidence>
<dbReference type="PANTHER" id="PTHR33395:SF22">
    <property type="entry name" value="REVERSE TRANSCRIPTASE DOMAIN-CONTAINING PROTEIN"/>
    <property type="match status" value="1"/>
</dbReference>
<dbReference type="RefSeq" id="XP_065650683.1">
    <property type="nucleotide sequence ID" value="XM_065794611.1"/>
</dbReference>
<accession>A0ABM4BNJ6</accession>
<evidence type="ECO:0000313" key="3">
    <source>
        <dbReference type="RefSeq" id="XP_065650683.1"/>
    </source>
</evidence>
<organism evidence="2 3">
    <name type="scientific">Hydra vulgaris</name>
    <name type="common">Hydra</name>
    <name type="synonym">Hydra attenuata</name>
    <dbReference type="NCBI Taxonomy" id="6087"/>
    <lineage>
        <taxon>Eukaryota</taxon>
        <taxon>Metazoa</taxon>
        <taxon>Cnidaria</taxon>
        <taxon>Hydrozoa</taxon>
        <taxon>Hydroidolina</taxon>
        <taxon>Anthoathecata</taxon>
        <taxon>Aplanulata</taxon>
        <taxon>Hydridae</taxon>
        <taxon>Hydra</taxon>
    </lineage>
</organism>